<reference evidence="1" key="1">
    <citation type="submission" date="2021-06" db="EMBL/GenBank/DDBJ databases">
        <authorList>
            <person name="Kallberg Y."/>
            <person name="Tangrot J."/>
            <person name="Rosling A."/>
        </authorList>
    </citation>
    <scope>NUCLEOTIDE SEQUENCE</scope>
    <source>
        <strain evidence="1">MA461A</strain>
    </source>
</reference>
<dbReference type="Proteomes" id="UP000789920">
    <property type="component" value="Unassembled WGS sequence"/>
</dbReference>
<name>A0ACA9QRE3_9GLOM</name>
<feature type="non-terminal residue" evidence="1">
    <location>
        <position position="1"/>
    </location>
</feature>
<dbReference type="EMBL" id="CAJVQC010036824">
    <property type="protein sequence ID" value="CAG8762219.1"/>
    <property type="molecule type" value="Genomic_DNA"/>
</dbReference>
<protein>
    <submittedName>
        <fullName evidence="1">28838_t:CDS:1</fullName>
    </submittedName>
</protein>
<feature type="non-terminal residue" evidence="1">
    <location>
        <position position="51"/>
    </location>
</feature>
<organism evidence="1 2">
    <name type="scientific">Racocetra persica</name>
    <dbReference type="NCBI Taxonomy" id="160502"/>
    <lineage>
        <taxon>Eukaryota</taxon>
        <taxon>Fungi</taxon>
        <taxon>Fungi incertae sedis</taxon>
        <taxon>Mucoromycota</taxon>
        <taxon>Glomeromycotina</taxon>
        <taxon>Glomeromycetes</taxon>
        <taxon>Diversisporales</taxon>
        <taxon>Gigasporaceae</taxon>
        <taxon>Racocetra</taxon>
    </lineage>
</organism>
<proteinExistence type="predicted"/>
<comment type="caution">
    <text evidence="1">The sequence shown here is derived from an EMBL/GenBank/DDBJ whole genome shotgun (WGS) entry which is preliminary data.</text>
</comment>
<evidence type="ECO:0000313" key="2">
    <source>
        <dbReference type="Proteomes" id="UP000789920"/>
    </source>
</evidence>
<keyword evidence="2" id="KW-1185">Reference proteome</keyword>
<gene>
    <name evidence="1" type="ORF">RPERSI_LOCUS15362</name>
</gene>
<accession>A0ACA9QRE3</accession>
<sequence length="51" mass="5595">FATSKNNYIISEGCNNNIQSFNNKENMLSKSSTFISSPSISSQSSTICKLE</sequence>
<evidence type="ECO:0000313" key="1">
    <source>
        <dbReference type="EMBL" id="CAG8762219.1"/>
    </source>
</evidence>